<evidence type="ECO:0000313" key="2">
    <source>
        <dbReference type="Proteomes" id="UP000028681"/>
    </source>
</evidence>
<dbReference type="NCBIfam" id="NF038324">
    <property type="entry name" value="DrmB_fam"/>
    <property type="match status" value="1"/>
</dbReference>
<dbReference type="EMBL" id="CP006664">
    <property type="protein sequence ID" value="AIJ09008.1"/>
    <property type="molecule type" value="Genomic_DNA"/>
</dbReference>
<name>A0A076LR45_9GAMM</name>
<evidence type="ECO:0000313" key="1">
    <source>
        <dbReference type="EMBL" id="AIJ09008.1"/>
    </source>
</evidence>
<dbReference type="AlphaFoldDB" id="A0A076LR45"/>
<sequence>MGGFRNKRAPAKRKLPTGTINLSQSVTTFGVGALIEVRSQQGRRTRTASAIISGLDMWREEKLDTIAEPDLCRLLGVTELKAPPTDISGISLPARRFPRWLECNQCHRLGIVGEQFDERPDGIPACSSNDCQGWGAPTRLLSVCYSHEEGHHCSDYHIDDFPWVYWAHKNTKSGVCEAPRLRIRTVGDKTGLDGLSVICTCGASNSLKGVLGAKALGNIPCRGNQPWLGMSNGCIRNLRALLRGASNVYFPVTASTISIPPNSSRLMQLLNSTRFSAFVTLYRTGQQTAAVTAGLLSTLPEFSAFSSQKIENALASFNQVGSSRSEQERKREERDALLADYPGPENEENEPHDDFEVEIVGGDALDAVCDGVFSFINTVSLVHRLREVIAFRGFTRLESSITINRFTQRCAPIARERKSWLPAIENRGEGIYIELNNASLRKWEEHPDVMRRIGVLMQNYHRSSLDGSQDGGYQPDARLVLIHTLSHLLIRQLSLECGYASASLKERIYCSPEYCGVLISTSSAASDGTLGGLVRQGKPSNFASTLINALQSAAWCSSDPLCIDSEGQGTEALNLAACHACALISETSCELRNVFLDRALVIGTLEKPEIGFLSTLLV</sequence>
<reference evidence="1 2" key="1">
    <citation type="journal article" date="2012" name="PLoS ONE">
        <title>Edwardsiella comparative phylogenomics reveal the new intra/inter-species taxonomic relationships, virulence evolution and niche adaptation mechanisms.</title>
        <authorList>
            <person name="Yang M."/>
            <person name="Lv Y."/>
            <person name="Xiao J."/>
            <person name="Wu H."/>
            <person name="Zheng H."/>
            <person name="Liu Q."/>
            <person name="Zhang Y."/>
            <person name="Wang Q."/>
        </authorList>
    </citation>
    <scope>NUCLEOTIDE SEQUENCE [LARGE SCALE GENOMIC DNA]</scope>
    <source>
        <strain evidence="2">080813</strain>
    </source>
</reference>
<dbReference type="Proteomes" id="UP000028681">
    <property type="component" value="Chromosome"/>
</dbReference>
<protein>
    <recommendedName>
        <fullName evidence="3">DUF1998 domain-containing protein</fullName>
    </recommendedName>
</protein>
<organism evidence="1 2">
    <name type="scientific">Edwardsiella anguillarum ET080813</name>
    <dbReference type="NCBI Taxonomy" id="667120"/>
    <lineage>
        <taxon>Bacteria</taxon>
        <taxon>Pseudomonadati</taxon>
        <taxon>Pseudomonadota</taxon>
        <taxon>Gammaproteobacteria</taxon>
        <taxon>Enterobacterales</taxon>
        <taxon>Hafniaceae</taxon>
        <taxon>Edwardsiella</taxon>
    </lineage>
</organism>
<proteinExistence type="predicted"/>
<dbReference type="HOGENOM" id="CLU_020062_0_0_6"/>
<evidence type="ECO:0008006" key="3">
    <source>
        <dbReference type="Google" id="ProtNLM"/>
    </source>
</evidence>
<dbReference type="KEGG" id="ete:ETEE_2571"/>
<dbReference type="GeneID" id="41066890"/>
<dbReference type="RefSeq" id="WP_144242806.1">
    <property type="nucleotide sequence ID" value="NZ_CP006664.1"/>
</dbReference>
<accession>A0A076LR45</accession>
<gene>
    <name evidence="1" type="ORF">ETEE_2571</name>
</gene>
<dbReference type="InterPro" id="IPR047721">
    <property type="entry name" value="DrmB"/>
</dbReference>